<dbReference type="GO" id="GO:0009103">
    <property type="term" value="P:lipopolysaccharide biosynthetic process"/>
    <property type="evidence" value="ECO:0007669"/>
    <property type="project" value="TreeGrafter"/>
</dbReference>
<dbReference type="InterPro" id="IPR002656">
    <property type="entry name" value="Acyl_transf_3_dom"/>
</dbReference>
<sequence>MSSVASSCTSGAPQTTEPLRGHVRALDGLRAVAVGLVMLVHVSNRRFPGGDVGVDIFFVLSGFLITSILMRELRERGSIHLGAFYLRRALRLMPALVFMVIGDLLMTRFMGAGSAHPVWDAVAALTYTMDVLRASSNYHSWTTLGHTWSLAVEEQFYLLWPWLLLGLTRLGARWRLPALGGAIVAIALWRTHLLLTAPDFARVYFGFDARADQLLIGCALSLWLVQHGAARESVGALARAWPLAVGLIAVFVLRGAPSDPFALSCTMLGIGLCAAVVILSLSQRPGSRFGRVLSLPPLVLLGKWSYGIYLWHFTLLVHLRMDPHLQLKVLASIPLSIAMAALSYHVVERPFLRLKDRFEPAYRPQSGRVRVAN</sequence>
<evidence type="ECO:0000313" key="6">
    <source>
        <dbReference type="Proteomes" id="UP000565205"/>
    </source>
</evidence>
<dbReference type="Proteomes" id="UP000557688">
    <property type="component" value="Unassembled WGS sequence"/>
</dbReference>
<feature type="transmembrane region" description="Helical" evidence="1">
    <location>
        <begin position="325"/>
        <end position="347"/>
    </location>
</feature>
<name>A0A850NNB2_9PROT</name>
<dbReference type="Proteomes" id="UP000565205">
    <property type="component" value="Unassembled WGS sequence"/>
</dbReference>
<keyword evidence="1" id="KW-0472">Membrane</keyword>
<keyword evidence="1" id="KW-1133">Transmembrane helix</keyword>
<dbReference type="PANTHER" id="PTHR23028">
    <property type="entry name" value="ACETYLTRANSFERASE"/>
    <property type="match status" value="1"/>
</dbReference>
<reference evidence="4 6" key="1">
    <citation type="submission" date="2020-06" db="EMBL/GenBank/DDBJ databases">
        <title>Description of novel acetic acid bacteria.</title>
        <authorList>
            <person name="Sombolestani A."/>
        </authorList>
    </citation>
    <scope>NUCLEOTIDE SEQUENCE [LARGE SCALE GENOMIC DNA]</scope>
    <source>
        <strain evidence="4 6">LMG 26838</strain>
    </source>
</reference>
<feature type="transmembrane region" description="Helical" evidence="1">
    <location>
        <begin position="293"/>
        <end position="313"/>
    </location>
</feature>
<dbReference type="PANTHER" id="PTHR23028:SF53">
    <property type="entry name" value="ACYL_TRANSF_3 DOMAIN-CONTAINING PROTEIN"/>
    <property type="match status" value="1"/>
</dbReference>
<feature type="transmembrane region" description="Helical" evidence="1">
    <location>
        <begin position="237"/>
        <end position="255"/>
    </location>
</feature>
<evidence type="ECO:0000256" key="1">
    <source>
        <dbReference type="SAM" id="Phobius"/>
    </source>
</evidence>
<dbReference type="InterPro" id="IPR050879">
    <property type="entry name" value="Acyltransferase_3"/>
</dbReference>
<dbReference type="GO" id="GO:0016020">
    <property type="term" value="C:membrane"/>
    <property type="evidence" value="ECO:0007669"/>
    <property type="project" value="TreeGrafter"/>
</dbReference>
<dbReference type="EMBL" id="JACHXV010000005">
    <property type="protein sequence ID" value="MBB3173825.1"/>
    <property type="molecule type" value="Genomic_DNA"/>
</dbReference>
<keyword evidence="4" id="KW-0808">Transferase</keyword>
<dbReference type="EMBL" id="JABXXQ010000079">
    <property type="protein sequence ID" value="NVN29889.1"/>
    <property type="molecule type" value="Genomic_DNA"/>
</dbReference>
<evidence type="ECO:0000313" key="4">
    <source>
        <dbReference type="EMBL" id="NVN29889.1"/>
    </source>
</evidence>
<reference evidence="3 5" key="2">
    <citation type="submission" date="2020-08" db="EMBL/GenBank/DDBJ databases">
        <title>Genomic Encyclopedia of Type Strains, Phase III (KMG-III): the genomes of soil and plant-associated and newly described type strains.</title>
        <authorList>
            <person name="Whitman W."/>
        </authorList>
    </citation>
    <scope>NUCLEOTIDE SEQUENCE [LARGE SCALE GENOMIC DNA]</scope>
    <source>
        <strain evidence="3 5">CECT 8088</strain>
    </source>
</reference>
<accession>A0A850NNB2</accession>
<feature type="transmembrane region" description="Helical" evidence="1">
    <location>
        <begin position="179"/>
        <end position="197"/>
    </location>
</feature>
<keyword evidence="4" id="KW-0012">Acyltransferase</keyword>
<dbReference type="AlphaFoldDB" id="A0A850NNB2"/>
<protein>
    <submittedName>
        <fullName evidence="4">Acyltransferase</fullName>
    </submittedName>
    <submittedName>
        <fullName evidence="3">Peptidoglycan/LPS O-acetylase OafA/YrhL</fullName>
    </submittedName>
</protein>
<evidence type="ECO:0000259" key="2">
    <source>
        <dbReference type="Pfam" id="PF01757"/>
    </source>
</evidence>
<evidence type="ECO:0000313" key="3">
    <source>
        <dbReference type="EMBL" id="MBB3173825.1"/>
    </source>
</evidence>
<keyword evidence="5" id="KW-1185">Reference proteome</keyword>
<feature type="transmembrane region" description="Helical" evidence="1">
    <location>
        <begin position="90"/>
        <end position="110"/>
    </location>
</feature>
<dbReference type="GO" id="GO:0016747">
    <property type="term" value="F:acyltransferase activity, transferring groups other than amino-acyl groups"/>
    <property type="evidence" value="ECO:0007669"/>
    <property type="project" value="InterPro"/>
</dbReference>
<gene>
    <name evidence="3" type="ORF">FHR90_001657</name>
    <name evidence="4" type="ORF">HUK83_06015</name>
</gene>
<evidence type="ECO:0000313" key="5">
    <source>
        <dbReference type="Proteomes" id="UP000557688"/>
    </source>
</evidence>
<dbReference type="RefSeq" id="WP_176622963.1">
    <property type="nucleotide sequence ID" value="NZ_JACHXV010000005.1"/>
</dbReference>
<dbReference type="Pfam" id="PF01757">
    <property type="entry name" value="Acyl_transf_3"/>
    <property type="match status" value="1"/>
</dbReference>
<feature type="transmembrane region" description="Helical" evidence="1">
    <location>
        <begin position="52"/>
        <end position="70"/>
    </location>
</feature>
<comment type="caution">
    <text evidence="4">The sequence shown here is derived from an EMBL/GenBank/DDBJ whole genome shotgun (WGS) entry which is preliminary data.</text>
</comment>
<proteinExistence type="predicted"/>
<organism evidence="4 6">
    <name type="scientific">Endobacter medicaginis</name>
    <dbReference type="NCBI Taxonomy" id="1181271"/>
    <lineage>
        <taxon>Bacteria</taxon>
        <taxon>Pseudomonadati</taxon>
        <taxon>Pseudomonadota</taxon>
        <taxon>Alphaproteobacteria</taxon>
        <taxon>Acetobacterales</taxon>
        <taxon>Acetobacteraceae</taxon>
        <taxon>Endobacter</taxon>
    </lineage>
</organism>
<feature type="transmembrane region" description="Helical" evidence="1">
    <location>
        <begin position="261"/>
        <end position="281"/>
    </location>
</feature>
<feature type="domain" description="Acyltransferase 3" evidence="2">
    <location>
        <begin position="24"/>
        <end position="324"/>
    </location>
</feature>
<keyword evidence="1" id="KW-0812">Transmembrane</keyword>